<feature type="compositionally biased region" description="Basic and acidic residues" evidence="1">
    <location>
        <begin position="1"/>
        <end position="11"/>
    </location>
</feature>
<sequence length="112" mass="12410">MPKRKFSERDPQTSAPSFGLASDPTPGFFHVAIIVRVCLQPLCFCSSPQEKCLETAGINSPRELVYICVCVFLSSPASGGPQQLNVYRSLASKRCGWKDEGRLVRYEVPTAW</sequence>
<reference evidence="3" key="5">
    <citation type="submission" date="2018-04" db="UniProtKB">
        <authorList>
            <consortium name="EnsemblFungi"/>
        </authorList>
    </citation>
    <scope>IDENTIFICATION</scope>
    <source>
        <strain evidence="3">R3-111a-1</strain>
    </source>
</reference>
<name>J3NGM4_GAET3</name>
<organism evidence="2">
    <name type="scientific">Gaeumannomyces tritici (strain R3-111a-1)</name>
    <name type="common">Wheat and barley take-all root rot fungus</name>
    <name type="synonym">Gaeumannomyces graminis var. tritici</name>
    <dbReference type="NCBI Taxonomy" id="644352"/>
    <lineage>
        <taxon>Eukaryota</taxon>
        <taxon>Fungi</taxon>
        <taxon>Dikarya</taxon>
        <taxon>Ascomycota</taxon>
        <taxon>Pezizomycotina</taxon>
        <taxon>Sordariomycetes</taxon>
        <taxon>Sordariomycetidae</taxon>
        <taxon>Magnaporthales</taxon>
        <taxon>Magnaporthaceae</taxon>
        <taxon>Gaeumannomyces</taxon>
    </lineage>
</organism>
<accession>J3NGM4</accession>
<evidence type="ECO:0000256" key="1">
    <source>
        <dbReference type="SAM" id="MobiDB-lite"/>
    </source>
</evidence>
<keyword evidence="4" id="KW-1185">Reference proteome</keyword>
<proteinExistence type="predicted"/>
<reference evidence="2" key="2">
    <citation type="submission" date="2010-07" db="EMBL/GenBank/DDBJ databases">
        <authorList>
            <consortium name="The Broad Institute Genome Sequencing Platform"/>
            <consortium name="Broad Institute Genome Sequencing Center for Infectious Disease"/>
            <person name="Ma L.-J."/>
            <person name="Dead R."/>
            <person name="Young S."/>
            <person name="Zeng Q."/>
            <person name="Koehrsen M."/>
            <person name="Alvarado L."/>
            <person name="Berlin A."/>
            <person name="Chapman S.B."/>
            <person name="Chen Z."/>
            <person name="Freedman E."/>
            <person name="Gellesch M."/>
            <person name="Goldberg J."/>
            <person name="Griggs A."/>
            <person name="Gujja S."/>
            <person name="Heilman E.R."/>
            <person name="Heiman D."/>
            <person name="Hepburn T."/>
            <person name="Howarth C."/>
            <person name="Jen D."/>
            <person name="Larson L."/>
            <person name="Mehta T."/>
            <person name="Neiman D."/>
            <person name="Pearson M."/>
            <person name="Roberts A."/>
            <person name="Saif S."/>
            <person name="Shea T."/>
            <person name="Shenoy N."/>
            <person name="Sisk P."/>
            <person name="Stolte C."/>
            <person name="Sykes S."/>
            <person name="Walk T."/>
            <person name="White J."/>
            <person name="Yandava C."/>
            <person name="Haas B."/>
            <person name="Nusbaum C."/>
            <person name="Birren B."/>
        </authorList>
    </citation>
    <scope>NUCLEOTIDE SEQUENCE</scope>
    <source>
        <strain evidence="2">R3-111a-1</strain>
    </source>
</reference>
<evidence type="ECO:0000313" key="3">
    <source>
        <dbReference type="EnsemblFungi" id="EJT80414"/>
    </source>
</evidence>
<reference evidence="3" key="4">
    <citation type="journal article" date="2015" name="G3 (Bethesda)">
        <title>Genome sequences of three phytopathogenic species of the Magnaporthaceae family of fungi.</title>
        <authorList>
            <person name="Okagaki L.H."/>
            <person name="Nunes C.C."/>
            <person name="Sailsbery J."/>
            <person name="Clay B."/>
            <person name="Brown D."/>
            <person name="John T."/>
            <person name="Oh Y."/>
            <person name="Young N."/>
            <person name="Fitzgerald M."/>
            <person name="Haas B.J."/>
            <person name="Zeng Q."/>
            <person name="Young S."/>
            <person name="Adiconis X."/>
            <person name="Fan L."/>
            <person name="Levin J.Z."/>
            <person name="Mitchell T.K."/>
            <person name="Okubara P.A."/>
            <person name="Farman M.L."/>
            <person name="Kohn L.M."/>
            <person name="Birren B."/>
            <person name="Ma L.-J."/>
            <person name="Dean R.A."/>
        </authorList>
    </citation>
    <scope>NUCLEOTIDE SEQUENCE</scope>
    <source>
        <strain evidence="3">R3-111a-1</strain>
    </source>
</reference>
<feature type="region of interest" description="Disordered" evidence="1">
    <location>
        <begin position="1"/>
        <end position="23"/>
    </location>
</feature>
<dbReference type="EnsemblFungi" id="EJT80414">
    <property type="protein sequence ID" value="EJT80414"/>
    <property type="gene ID" value="GGTG_00413"/>
</dbReference>
<gene>
    <name evidence="3" type="primary">20340871</name>
    <name evidence="2" type="ORF">GGTG_00413</name>
</gene>
<protein>
    <submittedName>
        <fullName evidence="2 3">Uncharacterized protein</fullName>
    </submittedName>
</protein>
<reference evidence="4" key="1">
    <citation type="submission" date="2010-07" db="EMBL/GenBank/DDBJ databases">
        <title>The genome sequence of Gaeumannomyces graminis var. tritici strain R3-111a-1.</title>
        <authorList>
            <consortium name="The Broad Institute Genome Sequencing Platform"/>
            <person name="Ma L.-J."/>
            <person name="Dead R."/>
            <person name="Young S."/>
            <person name="Zeng Q."/>
            <person name="Koehrsen M."/>
            <person name="Alvarado L."/>
            <person name="Berlin A."/>
            <person name="Chapman S.B."/>
            <person name="Chen Z."/>
            <person name="Freedman E."/>
            <person name="Gellesch M."/>
            <person name="Goldberg J."/>
            <person name="Griggs A."/>
            <person name="Gujja S."/>
            <person name="Heilman E.R."/>
            <person name="Heiman D."/>
            <person name="Hepburn T."/>
            <person name="Howarth C."/>
            <person name="Jen D."/>
            <person name="Larson L."/>
            <person name="Mehta T."/>
            <person name="Neiman D."/>
            <person name="Pearson M."/>
            <person name="Roberts A."/>
            <person name="Saif S."/>
            <person name="Shea T."/>
            <person name="Shenoy N."/>
            <person name="Sisk P."/>
            <person name="Stolte C."/>
            <person name="Sykes S."/>
            <person name="Walk T."/>
            <person name="White J."/>
            <person name="Yandava C."/>
            <person name="Haas B."/>
            <person name="Nusbaum C."/>
            <person name="Birren B."/>
        </authorList>
    </citation>
    <scope>NUCLEOTIDE SEQUENCE [LARGE SCALE GENOMIC DNA]</scope>
    <source>
        <strain evidence="4">R3-111a-1</strain>
    </source>
</reference>
<evidence type="ECO:0000313" key="4">
    <source>
        <dbReference type="Proteomes" id="UP000006039"/>
    </source>
</evidence>
<dbReference type="Proteomes" id="UP000006039">
    <property type="component" value="Unassembled WGS sequence"/>
</dbReference>
<reference evidence="2" key="3">
    <citation type="submission" date="2010-09" db="EMBL/GenBank/DDBJ databases">
        <title>Annotation of Gaeumannomyces graminis var. tritici R3-111a-1.</title>
        <authorList>
            <consortium name="The Broad Institute Genome Sequencing Platform"/>
            <person name="Ma L.-J."/>
            <person name="Dead R."/>
            <person name="Young S.K."/>
            <person name="Zeng Q."/>
            <person name="Gargeya S."/>
            <person name="Fitzgerald M."/>
            <person name="Haas B."/>
            <person name="Abouelleil A."/>
            <person name="Alvarado L."/>
            <person name="Arachchi H.M."/>
            <person name="Berlin A."/>
            <person name="Brown A."/>
            <person name="Chapman S.B."/>
            <person name="Chen Z."/>
            <person name="Dunbar C."/>
            <person name="Freedman E."/>
            <person name="Gearin G."/>
            <person name="Gellesch M."/>
            <person name="Goldberg J."/>
            <person name="Griggs A."/>
            <person name="Gujja S."/>
            <person name="Heiman D."/>
            <person name="Howarth C."/>
            <person name="Larson L."/>
            <person name="Lui A."/>
            <person name="MacDonald P.J.P."/>
            <person name="Mehta T."/>
            <person name="Montmayeur A."/>
            <person name="Murphy C."/>
            <person name="Neiman D."/>
            <person name="Pearson M."/>
            <person name="Priest M."/>
            <person name="Roberts A."/>
            <person name="Saif S."/>
            <person name="Shea T."/>
            <person name="Shenoy N."/>
            <person name="Sisk P."/>
            <person name="Stolte C."/>
            <person name="Sykes S."/>
            <person name="Yandava C."/>
            <person name="Wortman J."/>
            <person name="Nusbaum C."/>
            <person name="Birren B."/>
        </authorList>
    </citation>
    <scope>NUCLEOTIDE SEQUENCE</scope>
    <source>
        <strain evidence="2">R3-111a-1</strain>
    </source>
</reference>
<dbReference type="RefSeq" id="XP_009216423.1">
    <property type="nucleotide sequence ID" value="XM_009218159.1"/>
</dbReference>
<dbReference type="EMBL" id="GL385395">
    <property type="protein sequence ID" value="EJT80414.1"/>
    <property type="molecule type" value="Genomic_DNA"/>
</dbReference>
<evidence type="ECO:0000313" key="2">
    <source>
        <dbReference type="EMBL" id="EJT80414.1"/>
    </source>
</evidence>
<dbReference type="GeneID" id="20340871"/>
<dbReference type="HOGENOM" id="CLU_2146023_0_0_1"/>
<dbReference type="VEuPathDB" id="FungiDB:GGTG_00413"/>
<dbReference type="AlphaFoldDB" id="J3NGM4"/>